<feature type="transmembrane region" description="Helical" evidence="7">
    <location>
        <begin position="229"/>
        <end position="250"/>
    </location>
</feature>
<evidence type="ECO:0000259" key="8">
    <source>
        <dbReference type="PROSITE" id="PS50075"/>
    </source>
</evidence>
<comment type="subcellular location">
    <subcellularLocation>
        <location evidence="1">Cell membrane</location>
        <topology evidence="1">Multi-pass membrane protein</topology>
    </subcellularLocation>
</comment>
<dbReference type="SUPFAM" id="SSF47336">
    <property type="entry name" value="ACP-like"/>
    <property type="match status" value="1"/>
</dbReference>
<reference evidence="9 10" key="1">
    <citation type="submission" date="2024-06" db="EMBL/GenBank/DDBJ databases">
        <title>The Natural Products Discovery Center: Release of the First 8490 Sequenced Strains for Exploring Actinobacteria Biosynthetic Diversity.</title>
        <authorList>
            <person name="Kalkreuter E."/>
            <person name="Kautsar S.A."/>
            <person name="Yang D."/>
            <person name="Bader C.D."/>
            <person name="Teijaro C.N."/>
            <person name="Fluegel L."/>
            <person name="Davis C.M."/>
            <person name="Simpson J.R."/>
            <person name="Lauterbach L."/>
            <person name="Steele A.D."/>
            <person name="Gui C."/>
            <person name="Meng S."/>
            <person name="Li G."/>
            <person name="Viehrig K."/>
            <person name="Ye F."/>
            <person name="Su P."/>
            <person name="Kiefer A.F."/>
            <person name="Nichols A."/>
            <person name="Cepeda A.J."/>
            <person name="Yan W."/>
            <person name="Fan B."/>
            <person name="Jiang Y."/>
            <person name="Adhikari A."/>
            <person name="Zheng C.-J."/>
            <person name="Schuster L."/>
            <person name="Cowan T.M."/>
            <person name="Smanski M.J."/>
            <person name="Chevrette M.G."/>
            <person name="De Carvalho L.P.S."/>
            <person name="Shen B."/>
        </authorList>
    </citation>
    <scope>NUCLEOTIDE SEQUENCE [LARGE SCALE GENOMIC DNA]</scope>
    <source>
        <strain evidence="9 10">NPDC047833</strain>
    </source>
</reference>
<dbReference type="PANTHER" id="PTHR33406:SF13">
    <property type="entry name" value="MEMBRANE PROTEIN YDFJ"/>
    <property type="match status" value="1"/>
</dbReference>
<feature type="transmembrane region" description="Helical" evidence="7">
    <location>
        <begin position="176"/>
        <end position="192"/>
    </location>
</feature>
<evidence type="ECO:0000256" key="7">
    <source>
        <dbReference type="SAM" id="Phobius"/>
    </source>
</evidence>
<feature type="domain" description="Carrier" evidence="8">
    <location>
        <begin position="741"/>
        <end position="815"/>
    </location>
</feature>
<evidence type="ECO:0000256" key="5">
    <source>
        <dbReference type="ARBA" id="ARBA00023136"/>
    </source>
</evidence>
<dbReference type="EMBL" id="JBEYRS010000010">
    <property type="protein sequence ID" value="MEW2365047.1"/>
    <property type="molecule type" value="Genomic_DNA"/>
</dbReference>
<feature type="transmembrane region" description="Helical" evidence="7">
    <location>
        <begin position="199"/>
        <end position="223"/>
    </location>
</feature>
<dbReference type="PANTHER" id="PTHR33406">
    <property type="entry name" value="MEMBRANE PROTEIN MJ1562-RELATED"/>
    <property type="match status" value="1"/>
</dbReference>
<dbReference type="Gene3D" id="1.10.1200.10">
    <property type="entry name" value="ACP-like"/>
    <property type="match status" value="1"/>
</dbReference>
<dbReference type="Proteomes" id="UP001553843">
    <property type="component" value="Unassembled WGS sequence"/>
</dbReference>
<feature type="transmembrane region" description="Helical" evidence="7">
    <location>
        <begin position="373"/>
        <end position="395"/>
    </location>
</feature>
<proteinExistence type="predicted"/>
<gene>
    <name evidence="9" type="ORF">AB0887_24255</name>
</gene>
<dbReference type="Gene3D" id="1.20.1640.10">
    <property type="entry name" value="Multidrug efflux transporter AcrB transmembrane domain"/>
    <property type="match status" value="2"/>
</dbReference>
<protein>
    <submittedName>
        <fullName evidence="9">MMPL family transporter</fullName>
    </submittedName>
</protein>
<dbReference type="PROSITE" id="PS51257">
    <property type="entry name" value="PROKAR_LIPOPROTEIN"/>
    <property type="match status" value="1"/>
</dbReference>
<comment type="caution">
    <text evidence="9">The sequence shown here is derived from an EMBL/GenBank/DDBJ whole genome shotgun (WGS) entry which is preliminary data.</text>
</comment>
<dbReference type="SUPFAM" id="SSF82866">
    <property type="entry name" value="Multidrug efflux transporter AcrB transmembrane domain"/>
    <property type="match status" value="2"/>
</dbReference>
<accession>A0ABV3M023</accession>
<evidence type="ECO:0000256" key="1">
    <source>
        <dbReference type="ARBA" id="ARBA00004651"/>
    </source>
</evidence>
<keyword evidence="5 7" id="KW-0472">Membrane</keyword>
<evidence type="ECO:0000256" key="4">
    <source>
        <dbReference type="ARBA" id="ARBA00022989"/>
    </source>
</evidence>
<dbReference type="RefSeq" id="WP_359781663.1">
    <property type="nucleotide sequence ID" value="NZ_JBEYRR010000010.1"/>
</dbReference>
<feature type="transmembrane region" description="Helical" evidence="7">
    <location>
        <begin position="548"/>
        <end position="566"/>
    </location>
</feature>
<evidence type="ECO:0000256" key="2">
    <source>
        <dbReference type="ARBA" id="ARBA00022475"/>
    </source>
</evidence>
<dbReference type="InterPro" id="IPR009081">
    <property type="entry name" value="PP-bd_ACP"/>
</dbReference>
<keyword evidence="3 7" id="KW-0812">Transmembrane</keyword>
<feature type="transmembrane region" description="Helical" evidence="7">
    <location>
        <begin position="652"/>
        <end position="672"/>
    </location>
</feature>
<dbReference type="InterPro" id="IPR050545">
    <property type="entry name" value="Mycobact_MmpL"/>
</dbReference>
<dbReference type="Pfam" id="PF03176">
    <property type="entry name" value="MMPL"/>
    <property type="match status" value="2"/>
</dbReference>
<keyword evidence="2" id="KW-1003">Cell membrane</keyword>
<sequence length="821" mass="86856">MPWSDTRKGRYVALLWAVFVLGACLAVPAGQERLRGIAPQVPGSPSDHAARLVAQRMPGLGSEQMLLAFDSSSLRADDKPYRRAVTATLRAVGKASGVGTALPLPRPRGTAPHHVHALVGTEGDAETRRRLLPRWRATAERTAAAASGGRVSVAVTGLTPVFAELHQADLRDLRRLELVTAPVVLLLLMLGLRSLGAALLTAATAGTCALLSAGLLSALALLWPVDSMALTVATTIGFGLGLDYALLLVLRHRDLVREGAGHREAAAAARTSAGRAMLWCAGAVVVTSAILFVVPSQLVRTMGLAAGLTALVTATTVWMVLPLLLARLGPRLRRHRRTPSRPLSTKAAVDDGEACARPDRWERWAAHLMRHPWPWLAAALAVLALAIAPVGGLLLTTHLDRAAITHSAAGTGLAQLERNGLANTTLLALPHRAGQGPVDTRALTAALQDDARVTAVSTLDNGRDLTLVVVSDRVPVDAAGSARLVDDVRSTAARTLPPGQPVHAAGPAAAMADFHATLRAALWQVAGFCAAGALLLMFVAFRSLLIPVKALLMNALATAAAFGLLARYTDLTGDDVNVLVPVLALTIVFGLSLDYEVFLVHRITAYYRVGGDHRAAVVRGLGETARPITLAAVTMAAVFAALLTTQRQDLRHLGFLVAAAVLVDATLIRMVLVPTLMRLFGHLNWWLPPALRHAFPRAAAPSPAPGPGGLEPGAKRPAPPIRRTPRIRRTPSEVISMDHTTDTFDVMRAVLTSAFRVPEDEVVPGATLEQLDLDSLALAEFALILEERLGVKIDSEHAVRSTTLAEVATHLDELRSAAVAP</sequence>
<name>A0ABV3M023_9ACTN</name>
<organism evidence="9 10">
    <name type="scientific">Streptomyces huasconensis</name>
    <dbReference type="NCBI Taxonomy" id="1854574"/>
    <lineage>
        <taxon>Bacteria</taxon>
        <taxon>Bacillati</taxon>
        <taxon>Actinomycetota</taxon>
        <taxon>Actinomycetes</taxon>
        <taxon>Kitasatosporales</taxon>
        <taxon>Streptomycetaceae</taxon>
        <taxon>Streptomyces</taxon>
    </lineage>
</organism>
<feature type="transmembrane region" description="Helical" evidence="7">
    <location>
        <begin position="578"/>
        <end position="598"/>
    </location>
</feature>
<dbReference type="InterPro" id="IPR036736">
    <property type="entry name" value="ACP-like_sf"/>
</dbReference>
<evidence type="ECO:0000313" key="9">
    <source>
        <dbReference type="EMBL" id="MEW2365047.1"/>
    </source>
</evidence>
<evidence type="ECO:0000313" key="10">
    <source>
        <dbReference type="Proteomes" id="UP001553843"/>
    </source>
</evidence>
<evidence type="ECO:0000256" key="3">
    <source>
        <dbReference type="ARBA" id="ARBA00022692"/>
    </source>
</evidence>
<feature type="transmembrane region" description="Helical" evidence="7">
    <location>
        <begin position="276"/>
        <end position="298"/>
    </location>
</feature>
<dbReference type="Pfam" id="PF00550">
    <property type="entry name" value="PP-binding"/>
    <property type="match status" value="1"/>
</dbReference>
<keyword evidence="4 7" id="KW-1133">Transmembrane helix</keyword>
<evidence type="ECO:0000256" key="6">
    <source>
        <dbReference type="SAM" id="MobiDB-lite"/>
    </source>
</evidence>
<dbReference type="InterPro" id="IPR004869">
    <property type="entry name" value="MMPL_dom"/>
</dbReference>
<keyword evidence="10" id="KW-1185">Reference proteome</keyword>
<feature type="transmembrane region" description="Helical" evidence="7">
    <location>
        <begin position="304"/>
        <end position="326"/>
    </location>
</feature>
<feature type="region of interest" description="Disordered" evidence="6">
    <location>
        <begin position="698"/>
        <end position="731"/>
    </location>
</feature>
<dbReference type="PROSITE" id="PS50075">
    <property type="entry name" value="CARRIER"/>
    <property type="match status" value="1"/>
</dbReference>
<feature type="transmembrane region" description="Helical" evidence="7">
    <location>
        <begin position="521"/>
        <end position="541"/>
    </location>
</feature>